<accession>A0A3S7SJT7</accession>
<proteinExistence type="evidence at transcript level"/>
<dbReference type="PROSITE" id="PS51155">
    <property type="entry name" value="CHIT_BIND_RR_2"/>
    <property type="match status" value="1"/>
</dbReference>
<organism evidence="2">
    <name type="scientific">Leptinotarsa decemlineata</name>
    <name type="common">Colorado potato beetle</name>
    <name type="synonym">Doryphora decemlineata</name>
    <dbReference type="NCBI Taxonomy" id="7539"/>
    <lineage>
        <taxon>Eukaryota</taxon>
        <taxon>Metazoa</taxon>
        <taxon>Ecdysozoa</taxon>
        <taxon>Arthropoda</taxon>
        <taxon>Hexapoda</taxon>
        <taxon>Insecta</taxon>
        <taxon>Pterygota</taxon>
        <taxon>Neoptera</taxon>
        <taxon>Endopterygota</taxon>
        <taxon>Coleoptera</taxon>
        <taxon>Polyphaga</taxon>
        <taxon>Cucujiformia</taxon>
        <taxon>Chrysomeloidea</taxon>
        <taxon>Chrysomelidae</taxon>
        <taxon>Chrysomelinae</taxon>
        <taxon>Doryphorini</taxon>
        <taxon>Leptinotarsa</taxon>
    </lineage>
</organism>
<name>A0A3S7SJT7_LEPDE</name>
<reference evidence="2" key="1">
    <citation type="submission" date="2017-11" db="EMBL/GenBank/DDBJ databases">
        <authorList>
            <person name="Wang Y.-W."/>
            <person name="Wan P.-J."/>
            <person name="Li G.-Q."/>
        </authorList>
    </citation>
    <scope>NUCLEOTIDE SEQUENCE</scope>
</reference>
<dbReference type="InterPro" id="IPR050468">
    <property type="entry name" value="Cuticle_Struct_Prot"/>
</dbReference>
<evidence type="ECO:0000256" key="1">
    <source>
        <dbReference type="PROSITE-ProRule" id="PRU00497"/>
    </source>
</evidence>
<dbReference type="EMBL" id="MG601578">
    <property type="protein sequence ID" value="AYA49903.1"/>
    <property type="molecule type" value="mRNA"/>
</dbReference>
<dbReference type="GO" id="GO:0008010">
    <property type="term" value="F:structural constituent of chitin-based larval cuticle"/>
    <property type="evidence" value="ECO:0007669"/>
    <property type="project" value="TreeGrafter"/>
</dbReference>
<sequence length="147" mass="16551">MYQFQSAVDTVAYKMYKLTIFSILLVATYALPNQFVRILGQDQVLYPDGSYKYGYETENGIQAVEQGVQKQLPEGSGTAAEGFFRYTAPSGEPIELRYVADENGFRAEGNAVPQPPPIPPLILKALQWIEAHPEPEQRVLAQNQYYQ</sequence>
<dbReference type="PRINTS" id="PR00947">
    <property type="entry name" value="CUTICLE"/>
</dbReference>
<dbReference type="PANTHER" id="PTHR10380">
    <property type="entry name" value="CUTICLE PROTEIN"/>
    <property type="match status" value="1"/>
</dbReference>
<dbReference type="AlphaFoldDB" id="A0A3S7SJT7"/>
<evidence type="ECO:0000313" key="2">
    <source>
        <dbReference type="EMBL" id="AYA49903.1"/>
    </source>
</evidence>
<keyword evidence="1" id="KW-0193">Cuticle</keyword>
<protein>
    <submittedName>
        <fullName evidence="2">Cuticular protein 26</fullName>
    </submittedName>
</protein>
<dbReference type="InterPro" id="IPR000618">
    <property type="entry name" value="Insect_cuticle"/>
</dbReference>
<dbReference type="PANTHER" id="PTHR10380:SF238">
    <property type="entry name" value="CUTICULAR PROTEIN 65EA-RELATED"/>
    <property type="match status" value="1"/>
</dbReference>
<dbReference type="OrthoDB" id="6493579at2759"/>
<dbReference type="Pfam" id="PF00379">
    <property type="entry name" value="Chitin_bind_4"/>
    <property type="match status" value="1"/>
</dbReference>
<dbReference type="GO" id="GO:0062129">
    <property type="term" value="C:chitin-based extracellular matrix"/>
    <property type="evidence" value="ECO:0007669"/>
    <property type="project" value="TreeGrafter"/>
</dbReference>